<sequence length="171" mass="18701">MIIPEPRRQAAYLGLRKVVSGGQSGVDRAALDAALAAGLVIGGWCPRGRSAEDGQIHSRYPLQPAPLVRPCCRTLLNMRDSDGTLVLVRSRPRGGTALTTRALGGVRPRLVQDPTMVGSLRRTRWWLIRHGIGCLNVGGPRASEDPTMHDLARRFLDALFQSAPHIRQTIR</sequence>
<dbReference type="InterPro" id="IPR024755">
    <property type="entry name" value="cpYpsA"/>
</dbReference>
<accession>A0A381YC26</accession>
<evidence type="ECO:0008006" key="2">
    <source>
        <dbReference type="Google" id="ProtNLM"/>
    </source>
</evidence>
<proteinExistence type="predicted"/>
<dbReference type="Gene3D" id="3.40.50.450">
    <property type="match status" value="1"/>
</dbReference>
<evidence type="ECO:0000313" key="1">
    <source>
        <dbReference type="EMBL" id="SVA74565.1"/>
    </source>
</evidence>
<dbReference type="Pfam" id="PF12694">
    <property type="entry name" value="cpYpsA"/>
    <property type="match status" value="1"/>
</dbReference>
<reference evidence="1" key="1">
    <citation type="submission" date="2018-05" db="EMBL/GenBank/DDBJ databases">
        <authorList>
            <person name="Lanie J.A."/>
            <person name="Ng W.-L."/>
            <person name="Kazmierczak K.M."/>
            <person name="Andrzejewski T.M."/>
            <person name="Davidsen T.M."/>
            <person name="Wayne K.J."/>
            <person name="Tettelin H."/>
            <person name="Glass J.I."/>
            <person name="Rusch D."/>
            <person name="Podicherti R."/>
            <person name="Tsui H.-C.T."/>
            <person name="Winkler M.E."/>
        </authorList>
    </citation>
    <scope>NUCLEOTIDE SEQUENCE</scope>
</reference>
<protein>
    <recommendedName>
        <fullName evidence="2">Molybdenum cofactor carrier</fullName>
    </recommendedName>
</protein>
<dbReference type="AlphaFoldDB" id="A0A381YC26"/>
<dbReference type="EMBL" id="UINC01017870">
    <property type="protein sequence ID" value="SVA74565.1"/>
    <property type="molecule type" value="Genomic_DNA"/>
</dbReference>
<organism evidence="1">
    <name type="scientific">marine metagenome</name>
    <dbReference type="NCBI Taxonomy" id="408172"/>
    <lineage>
        <taxon>unclassified sequences</taxon>
        <taxon>metagenomes</taxon>
        <taxon>ecological metagenomes</taxon>
    </lineage>
</organism>
<gene>
    <name evidence="1" type="ORF">METZ01_LOCUS127419</name>
</gene>
<name>A0A381YC26_9ZZZZ</name>